<organism evidence="2 3">
    <name type="scientific">Ceratodon purpureus</name>
    <name type="common">Fire moss</name>
    <name type="synonym">Dicranum purpureum</name>
    <dbReference type="NCBI Taxonomy" id="3225"/>
    <lineage>
        <taxon>Eukaryota</taxon>
        <taxon>Viridiplantae</taxon>
        <taxon>Streptophyta</taxon>
        <taxon>Embryophyta</taxon>
        <taxon>Bryophyta</taxon>
        <taxon>Bryophytina</taxon>
        <taxon>Bryopsida</taxon>
        <taxon>Dicranidae</taxon>
        <taxon>Pseudoditrichales</taxon>
        <taxon>Ditrichaceae</taxon>
        <taxon>Ceratodon</taxon>
    </lineage>
</organism>
<feature type="chain" id="PRO_5035869703" description="S-protein homolog" evidence="1">
    <location>
        <begin position="23"/>
        <end position="231"/>
    </location>
</feature>
<accession>A0A8T0J494</accession>
<name>A0A8T0J494_CERPU</name>
<dbReference type="Proteomes" id="UP000822688">
    <property type="component" value="Chromosome 1"/>
</dbReference>
<comment type="caution">
    <text evidence="2">The sequence shown here is derived from an EMBL/GenBank/DDBJ whole genome shotgun (WGS) entry which is preliminary data.</text>
</comment>
<protein>
    <recommendedName>
        <fullName evidence="4">S-protein homolog</fullName>
    </recommendedName>
</protein>
<dbReference type="AlphaFoldDB" id="A0A8T0J494"/>
<evidence type="ECO:0008006" key="4">
    <source>
        <dbReference type="Google" id="ProtNLM"/>
    </source>
</evidence>
<dbReference type="EMBL" id="CM026421">
    <property type="protein sequence ID" value="KAG0589593.1"/>
    <property type="molecule type" value="Genomic_DNA"/>
</dbReference>
<gene>
    <name evidence="2" type="ORF">KC19_1G032600</name>
</gene>
<evidence type="ECO:0000256" key="1">
    <source>
        <dbReference type="SAM" id="SignalP"/>
    </source>
</evidence>
<proteinExistence type="predicted"/>
<feature type="signal peptide" evidence="1">
    <location>
        <begin position="1"/>
        <end position="22"/>
    </location>
</feature>
<sequence>MKKWVFPMRITIVFLLLSISSCDRKPKISNQMEVMDFDEEDDDDEDEAMHHVKKQKIEQGVVYIENATRRPFSIVCWNQNEHDVREPRLDPKGVFVHSFARHSTDFLDCLVMSIDETAYTNILAEPISSTFRAWTYSMHHHDFHVLTRNEPDIMYGFKCNKCSWLLKERGIYHIWFDSDNNKPHEEYAFVFDWEYRGHKRSGEPLCSGRHKLRCEVEPQSLDTNFSTNTYI</sequence>
<keyword evidence="3" id="KW-1185">Reference proteome</keyword>
<evidence type="ECO:0000313" key="3">
    <source>
        <dbReference type="Proteomes" id="UP000822688"/>
    </source>
</evidence>
<dbReference type="PROSITE" id="PS51257">
    <property type="entry name" value="PROKAR_LIPOPROTEIN"/>
    <property type="match status" value="1"/>
</dbReference>
<reference evidence="2" key="1">
    <citation type="submission" date="2020-06" db="EMBL/GenBank/DDBJ databases">
        <title>WGS assembly of Ceratodon purpureus strain R40.</title>
        <authorList>
            <person name="Carey S.B."/>
            <person name="Jenkins J."/>
            <person name="Shu S."/>
            <person name="Lovell J.T."/>
            <person name="Sreedasyam A."/>
            <person name="Maumus F."/>
            <person name="Tiley G.P."/>
            <person name="Fernandez-Pozo N."/>
            <person name="Barry K."/>
            <person name="Chen C."/>
            <person name="Wang M."/>
            <person name="Lipzen A."/>
            <person name="Daum C."/>
            <person name="Saski C.A."/>
            <person name="Payton A.C."/>
            <person name="Mcbreen J.C."/>
            <person name="Conrad R.E."/>
            <person name="Kollar L.M."/>
            <person name="Olsson S."/>
            <person name="Huttunen S."/>
            <person name="Landis J.B."/>
            <person name="Wickett N.J."/>
            <person name="Johnson M.G."/>
            <person name="Rensing S.A."/>
            <person name="Grimwood J."/>
            <person name="Schmutz J."/>
            <person name="Mcdaniel S.F."/>
        </authorList>
    </citation>
    <scope>NUCLEOTIDE SEQUENCE</scope>
    <source>
        <strain evidence="2">R40</strain>
    </source>
</reference>
<keyword evidence="1" id="KW-0732">Signal</keyword>
<evidence type="ECO:0000313" key="2">
    <source>
        <dbReference type="EMBL" id="KAG0589593.1"/>
    </source>
</evidence>